<keyword evidence="4" id="KW-1185">Reference proteome</keyword>
<dbReference type="SUPFAM" id="SSF51735">
    <property type="entry name" value="NAD(P)-binding Rossmann-fold domains"/>
    <property type="match status" value="1"/>
</dbReference>
<reference evidence="3" key="1">
    <citation type="submission" date="2022-07" db="EMBL/GenBank/DDBJ databases">
        <authorList>
            <person name="Trinca V."/>
            <person name="Uliana J.V.C."/>
            <person name="Torres T.T."/>
            <person name="Ward R.J."/>
            <person name="Monesi N."/>
        </authorList>
    </citation>
    <scope>NUCLEOTIDE SEQUENCE</scope>
    <source>
        <strain evidence="3">HSMRA1968</strain>
        <tissue evidence="3">Whole embryos</tissue>
    </source>
</reference>
<keyword evidence="1" id="KW-0521">NADP</keyword>
<dbReference type="InterPro" id="IPR002347">
    <property type="entry name" value="SDR_fam"/>
</dbReference>
<dbReference type="Proteomes" id="UP001151699">
    <property type="component" value="Chromosome X"/>
</dbReference>
<protein>
    <submittedName>
        <fullName evidence="3">C-factor</fullName>
    </submittedName>
</protein>
<dbReference type="InterPro" id="IPR051468">
    <property type="entry name" value="Fungal_SecMetab_SDRs"/>
</dbReference>
<dbReference type="Gene3D" id="3.40.50.720">
    <property type="entry name" value="NAD(P)-binding Rossmann-like Domain"/>
    <property type="match status" value="1"/>
</dbReference>
<dbReference type="PANTHER" id="PTHR43544:SF7">
    <property type="entry name" value="NADB-LER2"/>
    <property type="match status" value="1"/>
</dbReference>
<dbReference type="InterPro" id="IPR036291">
    <property type="entry name" value="NAD(P)-bd_dom_sf"/>
</dbReference>
<keyword evidence="2" id="KW-0560">Oxidoreductase</keyword>
<dbReference type="AlphaFoldDB" id="A0A9Q0MXI4"/>
<sequence length="128" mass="13931">MLTKAFYPLLRKSAEANSDKPMGVSRAAVINMSSILGSIESNKEGGLYSYRASKTALNAATKSMSIDFKDSKILCVSMHPGWVKTDMGGKNAPLEVDNACKEMVRTIMDINESNNGAFLQYDGTSLPW</sequence>
<evidence type="ECO:0000256" key="1">
    <source>
        <dbReference type="ARBA" id="ARBA00022857"/>
    </source>
</evidence>
<accession>A0A9Q0MXI4</accession>
<organism evidence="3 4">
    <name type="scientific">Pseudolycoriella hygida</name>
    <dbReference type="NCBI Taxonomy" id="35572"/>
    <lineage>
        <taxon>Eukaryota</taxon>
        <taxon>Metazoa</taxon>
        <taxon>Ecdysozoa</taxon>
        <taxon>Arthropoda</taxon>
        <taxon>Hexapoda</taxon>
        <taxon>Insecta</taxon>
        <taxon>Pterygota</taxon>
        <taxon>Neoptera</taxon>
        <taxon>Endopterygota</taxon>
        <taxon>Diptera</taxon>
        <taxon>Nematocera</taxon>
        <taxon>Sciaroidea</taxon>
        <taxon>Sciaridae</taxon>
        <taxon>Pseudolycoriella</taxon>
    </lineage>
</organism>
<evidence type="ECO:0000313" key="4">
    <source>
        <dbReference type="Proteomes" id="UP001151699"/>
    </source>
</evidence>
<dbReference type="Pfam" id="PF00106">
    <property type="entry name" value="adh_short"/>
    <property type="match status" value="1"/>
</dbReference>
<comment type="caution">
    <text evidence="3">The sequence shown here is derived from an EMBL/GenBank/DDBJ whole genome shotgun (WGS) entry which is preliminary data.</text>
</comment>
<dbReference type="GO" id="GO:0004090">
    <property type="term" value="F:carbonyl reductase (NADPH) activity"/>
    <property type="evidence" value="ECO:0007669"/>
    <property type="project" value="TreeGrafter"/>
</dbReference>
<dbReference type="EMBL" id="WJQU01000003">
    <property type="protein sequence ID" value="KAJ6639094.1"/>
    <property type="molecule type" value="Genomic_DNA"/>
</dbReference>
<dbReference type="OrthoDB" id="5296at2759"/>
<name>A0A9Q0MXI4_9DIPT</name>
<dbReference type="PANTHER" id="PTHR43544">
    <property type="entry name" value="SHORT-CHAIN DEHYDROGENASE/REDUCTASE"/>
    <property type="match status" value="1"/>
</dbReference>
<proteinExistence type="predicted"/>
<gene>
    <name evidence="3" type="primary">csgA_1</name>
    <name evidence="3" type="ORF">Bhyg_11833</name>
</gene>
<evidence type="ECO:0000256" key="2">
    <source>
        <dbReference type="ARBA" id="ARBA00023002"/>
    </source>
</evidence>
<dbReference type="GO" id="GO:0005737">
    <property type="term" value="C:cytoplasm"/>
    <property type="evidence" value="ECO:0007669"/>
    <property type="project" value="TreeGrafter"/>
</dbReference>
<evidence type="ECO:0000313" key="3">
    <source>
        <dbReference type="EMBL" id="KAJ6639094.1"/>
    </source>
</evidence>
<dbReference type="PRINTS" id="PR00081">
    <property type="entry name" value="GDHRDH"/>
</dbReference>